<name>A0ABT6T378_9ACTN</name>
<proteinExistence type="predicted"/>
<keyword evidence="2" id="KW-0472">Membrane</keyword>
<dbReference type="Proteomes" id="UP001237105">
    <property type="component" value="Unassembled WGS sequence"/>
</dbReference>
<dbReference type="RefSeq" id="WP_282538185.1">
    <property type="nucleotide sequence ID" value="NZ_JASCIS010000035.1"/>
</dbReference>
<evidence type="ECO:0000256" key="2">
    <source>
        <dbReference type="SAM" id="Phobius"/>
    </source>
</evidence>
<feature type="coiled-coil region" evidence="1">
    <location>
        <begin position="150"/>
        <end position="202"/>
    </location>
</feature>
<dbReference type="Pfam" id="PF21725">
    <property type="entry name" value="T7SS_signal"/>
    <property type="match status" value="1"/>
</dbReference>
<organism evidence="4 5">
    <name type="scientific">Streptomyces luteolus</name>
    <dbReference type="NCBI Taxonomy" id="3043615"/>
    <lineage>
        <taxon>Bacteria</taxon>
        <taxon>Bacillati</taxon>
        <taxon>Actinomycetota</taxon>
        <taxon>Actinomycetes</taxon>
        <taxon>Kitasatosporales</taxon>
        <taxon>Streptomycetaceae</taxon>
        <taxon>Streptomyces</taxon>
    </lineage>
</organism>
<sequence length="438" mass="46098">MSDWEEVFGFSDDPTPGDAEILDKLARSYRSVADDAGDILPLVSGLEADQVGEGKSMDKLRDKLGDLADQVRKLNSSYDRAAGALDTYADSLRTQQRRADDALRDGRDAKGRLDSATAALLAAEMEVGALDGTTVPPDDEALKQETKRALDQARSEQSTAQGNVDDAQADLDAARLLAEDAREVREADAATAAQALEEAEDEAVPGKSLWERIRDKLSLAFGIIGGILGVLAMFVPGLQGIGLALTIGAFAFSAAAFGINIAKSVETGEWDPLDLILSGIGLVLGAGAIVGSLGKMTSLLKFSNLKDEFFKIPTAVKGIPRNIQVAVNDYKNLPGDFIKIVKDLGSKLDDVAQLAKIAVNPAGMADFLAKTLLALRNFKPTGGALPTVPGLLGVTYRWSRPDVAGFFLGVAGLIYGPAAYAGHTGPLAHDDSRVSGST</sequence>
<accession>A0ABT6T378</accession>
<keyword evidence="2" id="KW-1133">Transmembrane helix</keyword>
<evidence type="ECO:0000313" key="5">
    <source>
        <dbReference type="Proteomes" id="UP001237105"/>
    </source>
</evidence>
<evidence type="ECO:0000313" key="4">
    <source>
        <dbReference type="EMBL" id="MDI3422323.1"/>
    </source>
</evidence>
<keyword evidence="5" id="KW-1185">Reference proteome</keyword>
<dbReference type="Gene3D" id="1.20.120.330">
    <property type="entry name" value="Nucleotidyltransferases domain 2"/>
    <property type="match status" value="1"/>
</dbReference>
<keyword evidence="2" id="KW-0812">Transmembrane</keyword>
<dbReference type="EMBL" id="JASCIS010000035">
    <property type="protein sequence ID" value="MDI3422323.1"/>
    <property type="molecule type" value="Genomic_DNA"/>
</dbReference>
<protein>
    <recommendedName>
        <fullName evidence="3">Putative T7SS secretion signal domain-containing protein</fullName>
    </recommendedName>
</protein>
<comment type="caution">
    <text evidence="4">The sequence shown here is derived from an EMBL/GenBank/DDBJ whole genome shotgun (WGS) entry which is preliminary data.</text>
</comment>
<reference evidence="4 5" key="1">
    <citation type="submission" date="2023-05" db="EMBL/GenBank/DDBJ databases">
        <title>Draft genome sequence of Streptomyces sp. B-S-A12 isolated from a cave soil in Thailand.</title>
        <authorList>
            <person name="Chamroensaksri N."/>
            <person name="Muangham S."/>
        </authorList>
    </citation>
    <scope>NUCLEOTIDE SEQUENCE [LARGE SCALE GENOMIC DNA]</scope>
    <source>
        <strain evidence="4 5">B-S-A12</strain>
    </source>
</reference>
<evidence type="ECO:0000259" key="3">
    <source>
        <dbReference type="Pfam" id="PF21725"/>
    </source>
</evidence>
<evidence type="ECO:0000256" key="1">
    <source>
        <dbReference type="SAM" id="Coils"/>
    </source>
</evidence>
<dbReference type="InterPro" id="IPR049082">
    <property type="entry name" value="T7SS_signal"/>
</dbReference>
<feature type="transmembrane region" description="Helical" evidence="2">
    <location>
        <begin position="217"/>
        <end position="235"/>
    </location>
</feature>
<gene>
    <name evidence="4" type="ORF">QIT00_27910</name>
</gene>
<keyword evidence="1" id="KW-0175">Coiled coil</keyword>
<feature type="domain" description="Putative T7SS secretion signal" evidence="3">
    <location>
        <begin position="46"/>
        <end position="203"/>
    </location>
</feature>
<feature type="transmembrane region" description="Helical" evidence="2">
    <location>
        <begin position="241"/>
        <end position="261"/>
    </location>
</feature>
<feature type="transmembrane region" description="Helical" evidence="2">
    <location>
        <begin position="273"/>
        <end position="294"/>
    </location>
</feature>